<reference evidence="2" key="1">
    <citation type="journal article" date="2023" name="Mol. Phylogenet. Evol.">
        <title>Genome-scale phylogeny and comparative genomics of the fungal order Sordariales.</title>
        <authorList>
            <person name="Hensen N."/>
            <person name="Bonometti L."/>
            <person name="Westerberg I."/>
            <person name="Brannstrom I.O."/>
            <person name="Guillou S."/>
            <person name="Cros-Aarteil S."/>
            <person name="Calhoun S."/>
            <person name="Haridas S."/>
            <person name="Kuo A."/>
            <person name="Mondo S."/>
            <person name="Pangilinan J."/>
            <person name="Riley R."/>
            <person name="LaButti K."/>
            <person name="Andreopoulos B."/>
            <person name="Lipzen A."/>
            <person name="Chen C."/>
            <person name="Yan M."/>
            <person name="Daum C."/>
            <person name="Ng V."/>
            <person name="Clum A."/>
            <person name="Steindorff A."/>
            <person name="Ohm R.A."/>
            <person name="Martin F."/>
            <person name="Silar P."/>
            <person name="Natvig D.O."/>
            <person name="Lalanne C."/>
            <person name="Gautier V."/>
            <person name="Ament-Velasquez S.L."/>
            <person name="Kruys A."/>
            <person name="Hutchinson M.I."/>
            <person name="Powell A.J."/>
            <person name="Barry K."/>
            <person name="Miller A.N."/>
            <person name="Grigoriev I.V."/>
            <person name="Debuchy R."/>
            <person name="Gladieux P."/>
            <person name="Hiltunen Thoren M."/>
            <person name="Johannesson H."/>
        </authorList>
    </citation>
    <scope>NUCLEOTIDE SEQUENCE</scope>
    <source>
        <strain evidence="2">CBS 532.94</strain>
    </source>
</reference>
<reference evidence="2" key="2">
    <citation type="submission" date="2023-05" db="EMBL/GenBank/DDBJ databases">
        <authorList>
            <consortium name="Lawrence Berkeley National Laboratory"/>
            <person name="Steindorff A."/>
            <person name="Hensen N."/>
            <person name="Bonometti L."/>
            <person name="Westerberg I."/>
            <person name="Brannstrom I.O."/>
            <person name="Guillou S."/>
            <person name="Cros-Aarteil S."/>
            <person name="Calhoun S."/>
            <person name="Haridas S."/>
            <person name="Kuo A."/>
            <person name="Mondo S."/>
            <person name="Pangilinan J."/>
            <person name="Riley R."/>
            <person name="Labutti K."/>
            <person name="Andreopoulos B."/>
            <person name="Lipzen A."/>
            <person name="Chen C."/>
            <person name="Yanf M."/>
            <person name="Daum C."/>
            <person name="Ng V."/>
            <person name="Clum A."/>
            <person name="Ohm R."/>
            <person name="Martin F."/>
            <person name="Silar P."/>
            <person name="Natvig D."/>
            <person name="Lalanne C."/>
            <person name="Gautier V."/>
            <person name="Ament-Velasquez S.L."/>
            <person name="Kruys A."/>
            <person name="Hutchinson M.I."/>
            <person name="Powell A.J."/>
            <person name="Barry K."/>
            <person name="Miller A.N."/>
            <person name="Grigoriev I.V."/>
            <person name="Debuchy R."/>
            <person name="Gladieux P."/>
            <person name="Thoren M.H."/>
            <person name="Johannesson H."/>
        </authorList>
    </citation>
    <scope>NUCLEOTIDE SEQUENCE</scope>
    <source>
        <strain evidence="2">CBS 532.94</strain>
    </source>
</reference>
<dbReference type="PANTHER" id="PTHR28630:SF3">
    <property type="entry name" value="PEROXIREDOXIN-LIKE 2C"/>
    <property type="match status" value="1"/>
</dbReference>
<dbReference type="InterPro" id="IPR032801">
    <property type="entry name" value="PXL2A/B/C"/>
</dbReference>
<evidence type="ECO:0000256" key="1">
    <source>
        <dbReference type="SAM" id="MobiDB-lite"/>
    </source>
</evidence>
<dbReference type="PANTHER" id="PTHR28630">
    <property type="match status" value="1"/>
</dbReference>
<dbReference type="Gene3D" id="3.40.30.10">
    <property type="entry name" value="Glutaredoxin"/>
    <property type="match status" value="1"/>
</dbReference>
<dbReference type="SUPFAM" id="SSF52833">
    <property type="entry name" value="Thioredoxin-like"/>
    <property type="match status" value="1"/>
</dbReference>
<dbReference type="FunFam" id="3.40.30.10:FF:000404">
    <property type="entry name" value="WGS project CABT00000000 data, contig 2.14"/>
    <property type="match status" value="1"/>
</dbReference>
<proteinExistence type="predicted"/>
<dbReference type="CDD" id="cd02970">
    <property type="entry name" value="PRX_like2"/>
    <property type="match status" value="1"/>
</dbReference>
<gene>
    <name evidence="2" type="ORF">C8A03DRAFT_30843</name>
</gene>
<feature type="compositionally biased region" description="Basic and acidic residues" evidence="1">
    <location>
        <begin position="273"/>
        <end position="284"/>
    </location>
</feature>
<dbReference type="AlphaFoldDB" id="A0AAN7CFA7"/>
<dbReference type="InterPro" id="IPR036249">
    <property type="entry name" value="Thioredoxin-like_sf"/>
</dbReference>
<accession>A0AAN7CFA7</accession>
<evidence type="ECO:0000313" key="2">
    <source>
        <dbReference type="EMBL" id="KAK4241004.1"/>
    </source>
</evidence>
<name>A0AAN7CFA7_9PEZI</name>
<organism evidence="2 3">
    <name type="scientific">Achaetomium macrosporum</name>
    <dbReference type="NCBI Taxonomy" id="79813"/>
    <lineage>
        <taxon>Eukaryota</taxon>
        <taxon>Fungi</taxon>
        <taxon>Dikarya</taxon>
        <taxon>Ascomycota</taxon>
        <taxon>Pezizomycotina</taxon>
        <taxon>Sordariomycetes</taxon>
        <taxon>Sordariomycetidae</taxon>
        <taxon>Sordariales</taxon>
        <taxon>Chaetomiaceae</taxon>
        <taxon>Achaetomium</taxon>
    </lineage>
</organism>
<dbReference type="Pfam" id="PF13911">
    <property type="entry name" value="AhpC-TSA_2"/>
    <property type="match status" value="1"/>
</dbReference>
<dbReference type="Proteomes" id="UP001303760">
    <property type="component" value="Unassembled WGS sequence"/>
</dbReference>
<feature type="compositionally biased region" description="Polar residues" evidence="1">
    <location>
        <begin position="25"/>
        <end position="42"/>
    </location>
</feature>
<dbReference type="EMBL" id="MU860029">
    <property type="protein sequence ID" value="KAK4241004.1"/>
    <property type="molecule type" value="Genomic_DNA"/>
</dbReference>
<keyword evidence="3" id="KW-1185">Reference proteome</keyword>
<sequence>MASAPQAVPGAVPIDGGDSAKRPPTATTVGSAGSAPSQTDTAAVTGDDGVNPLEFDGSVDSNHDLPTLETIRKIDNYVVLDRDGKSHTFRSLYTGRHTARRVLIIFIRHFFCGNCQEYLRALSASSITPSSLLALPLSTFICVIGCGDPGLIDMYAAATNCPFPIYADPTRKLYAELGMVRTLALGQRPAYMKQHLLKSSLQSIAQGLKQIPKGLALKGGDSKQIGGEFLFEPVDVTTPVSTTAAGGEDEVGPPRAWEEAETEKRKRVSETSLDGKGEPGNEGEDKVVTWCHRMKTTRDHAEIPELMEVLGLDGHGRPVGDRESWERALRERKGTGKSLARRIREMNAEAWVA</sequence>
<protein>
    <submittedName>
        <fullName evidence="2">AhpC/TSA antioxidant enzyme-domain-containing protein</fullName>
    </submittedName>
</protein>
<feature type="region of interest" description="Disordered" evidence="1">
    <location>
        <begin position="1"/>
        <end position="48"/>
    </location>
</feature>
<feature type="region of interest" description="Disordered" evidence="1">
    <location>
        <begin position="239"/>
        <end position="284"/>
    </location>
</feature>
<evidence type="ECO:0000313" key="3">
    <source>
        <dbReference type="Proteomes" id="UP001303760"/>
    </source>
</evidence>
<comment type="caution">
    <text evidence="2">The sequence shown here is derived from an EMBL/GenBank/DDBJ whole genome shotgun (WGS) entry which is preliminary data.</text>
</comment>